<evidence type="ECO:0000256" key="1">
    <source>
        <dbReference type="ARBA" id="ARBA00004123"/>
    </source>
</evidence>
<evidence type="ECO:0000256" key="6">
    <source>
        <dbReference type="ARBA" id="ARBA00023242"/>
    </source>
</evidence>
<gene>
    <name evidence="12" type="primary">TFB3</name>
    <name evidence="12" type="ORF">H2201_002495</name>
</gene>
<dbReference type="InterPro" id="IPR001841">
    <property type="entry name" value="Znf_RING"/>
</dbReference>
<name>A0ABQ9P173_9PEZI</name>
<dbReference type="PROSITE" id="PS50096">
    <property type="entry name" value="IQ"/>
    <property type="match status" value="1"/>
</dbReference>
<dbReference type="Pfam" id="PF06391">
    <property type="entry name" value="MAT1"/>
    <property type="match status" value="1"/>
</dbReference>
<keyword evidence="3" id="KW-0479">Metal-binding</keyword>
<dbReference type="NCBIfam" id="TIGR00570">
    <property type="entry name" value="cdk7"/>
    <property type="match status" value="1"/>
</dbReference>
<feature type="region of interest" description="Disordered" evidence="10">
    <location>
        <begin position="1"/>
        <end position="22"/>
    </location>
</feature>
<dbReference type="Gene3D" id="3.30.40.10">
    <property type="entry name" value="Zinc/RING finger domain, C3HC4 (zinc finger)"/>
    <property type="match status" value="1"/>
</dbReference>
<protein>
    <recommendedName>
        <fullName evidence="2">RNA polymerase II transcription factor B subunit 3</fullName>
    </recommendedName>
    <alternativeName>
        <fullName evidence="8">RNA polymerase II transcription factor B 38 kDa subunit</fullName>
    </alternativeName>
    <alternativeName>
        <fullName evidence="7">RNA polymerase II transcription factor B p38 subunit</fullName>
    </alternativeName>
</protein>
<evidence type="ECO:0000259" key="11">
    <source>
        <dbReference type="PROSITE" id="PS50089"/>
    </source>
</evidence>
<keyword evidence="6" id="KW-0539">Nucleus</keyword>
<dbReference type="InterPro" id="IPR015877">
    <property type="entry name" value="MAT1_centre"/>
</dbReference>
<feature type="region of interest" description="Disordered" evidence="10">
    <location>
        <begin position="225"/>
        <end position="253"/>
    </location>
</feature>
<reference evidence="12" key="1">
    <citation type="submission" date="2022-10" db="EMBL/GenBank/DDBJ databases">
        <title>Culturing micro-colonial fungi from biological soil crusts in the Mojave desert and describing Neophaeococcomyces mojavensis, and introducing the new genera and species Taxawa tesnikishii.</title>
        <authorList>
            <person name="Kurbessoian T."/>
            <person name="Stajich J.E."/>
        </authorList>
    </citation>
    <scope>NUCLEOTIDE SEQUENCE</scope>
    <source>
        <strain evidence="12">TK_1</strain>
    </source>
</reference>
<dbReference type="PROSITE" id="PS50089">
    <property type="entry name" value="ZF_RING_2"/>
    <property type="match status" value="1"/>
</dbReference>
<comment type="subcellular location">
    <subcellularLocation>
        <location evidence="1">Nucleus</location>
    </subcellularLocation>
</comment>
<dbReference type="PROSITE" id="PS00518">
    <property type="entry name" value="ZF_RING_1"/>
    <property type="match status" value="1"/>
</dbReference>
<evidence type="ECO:0000256" key="9">
    <source>
        <dbReference type="PROSITE-ProRule" id="PRU00175"/>
    </source>
</evidence>
<dbReference type="PANTHER" id="PTHR12683:SF13">
    <property type="entry name" value="CDK-ACTIVATING KINASE ASSEMBLY FACTOR MAT1"/>
    <property type="match status" value="1"/>
</dbReference>
<feature type="compositionally biased region" description="Low complexity" evidence="10">
    <location>
        <begin position="10"/>
        <end position="19"/>
    </location>
</feature>
<evidence type="ECO:0000256" key="5">
    <source>
        <dbReference type="ARBA" id="ARBA00022833"/>
    </source>
</evidence>
<dbReference type="InterPro" id="IPR004575">
    <property type="entry name" value="MAT1/Tfb3"/>
</dbReference>
<evidence type="ECO:0000256" key="8">
    <source>
        <dbReference type="ARBA" id="ARBA00033277"/>
    </source>
</evidence>
<keyword evidence="4 9" id="KW-0863">Zinc-finger</keyword>
<dbReference type="InterPro" id="IPR017907">
    <property type="entry name" value="Znf_RING_CS"/>
</dbReference>
<sequence length="377" mass="42407">MSRLAQRGGTAAATISTTAPSMPSDDAICPVCKASRYWNSQVPMLMNPECYHKICKECVDRYFSHGPAPCPVAGCGKTLRRNRFRKQTFEDLQVEREVDIRKWLAGICSNSFNRREDEFDSLKDYNDYLNQVEDWTYNLIQNIDVEATKKQINAYKEANQKDIAENASLANQEHLTYEQRQAAEKQQARLRREAARREAEEERRIKEEGRNSILNKVASGEANLGDTNRVELKRASGRGSTKPQFTDPFLEDASKGAASPGFQIKGLKKRVQVAPEAPFNPFEGLVYKPEYHVVRDNYPWDFLDSTRKDTKHAAGGYDVAQYCARALCDAFSGLGVFIEDEVTARDGPPAPEVVEQAAAEAATSDMSVDPRIKDDVF</sequence>
<feature type="domain" description="RING-type" evidence="11">
    <location>
        <begin position="29"/>
        <end position="72"/>
    </location>
</feature>
<dbReference type="Pfam" id="PF17121">
    <property type="entry name" value="zf-C3HC4_5"/>
    <property type="match status" value="1"/>
</dbReference>
<feature type="compositionally biased region" description="Basic and acidic residues" evidence="10">
    <location>
        <begin position="368"/>
        <end position="377"/>
    </location>
</feature>
<keyword evidence="5" id="KW-0862">Zinc</keyword>
<evidence type="ECO:0000256" key="10">
    <source>
        <dbReference type="SAM" id="MobiDB-lite"/>
    </source>
</evidence>
<accession>A0ABQ9P173</accession>
<feature type="region of interest" description="Disordered" evidence="10">
    <location>
        <begin position="357"/>
        <end position="377"/>
    </location>
</feature>
<dbReference type="SUPFAM" id="SSF57850">
    <property type="entry name" value="RING/U-box"/>
    <property type="match status" value="1"/>
</dbReference>
<evidence type="ECO:0000256" key="2">
    <source>
        <dbReference type="ARBA" id="ARBA00022257"/>
    </source>
</evidence>
<proteinExistence type="predicted"/>
<organism evidence="12 13">
    <name type="scientific">Coniosporium apollinis</name>
    <dbReference type="NCBI Taxonomy" id="61459"/>
    <lineage>
        <taxon>Eukaryota</taxon>
        <taxon>Fungi</taxon>
        <taxon>Dikarya</taxon>
        <taxon>Ascomycota</taxon>
        <taxon>Pezizomycotina</taxon>
        <taxon>Dothideomycetes</taxon>
        <taxon>Dothideomycetes incertae sedis</taxon>
        <taxon>Coniosporium</taxon>
    </lineage>
</organism>
<dbReference type="PANTHER" id="PTHR12683">
    <property type="entry name" value="CDK-ACTIVATING KINASE ASSEMBLY FACTOR MAT1"/>
    <property type="match status" value="1"/>
</dbReference>
<evidence type="ECO:0000313" key="13">
    <source>
        <dbReference type="Proteomes" id="UP001172684"/>
    </source>
</evidence>
<evidence type="ECO:0000256" key="3">
    <source>
        <dbReference type="ARBA" id="ARBA00022723"/>
    </source>
</evidence>
<keyword evidence="13" id="KW-1185">Reference proteome</keyword>
<dbReference type="Proteomes" id="UP001172684">
    <property type="component" value="Unassembled WGS sequence"/>
</dbReference>
<evidence type="ECO:0000256" key="4">
    <source>
        <dbReference type="ARBA" id="ARBA00022771"/>
    </source>
</evidence>
<dbReference type="InterPro" id="IPR013083">
    <property type="entry name" value="Znf_RING/FYVE/PHD"/>
</dbReference>
<feature type="region of interest" description="Disordered" evidence="10">
    <location>
        <begin position="178"/>
        <end position="205"/>
    </location>
</feature>
<dbReference type="EMBL" id="JAPDRL010000013">
    <property type="protein sequence ID" value="KAJ9667294.1"/>
    <property type="molecule type" value="Genomic_DNA"/>
</dbReference>
<comment type="caution">
    <text evidence="12">The sequence shown here is derived from an EMBL/GenBank/DDBJ whole genome shotgun (WGS) entry which is preliminary data.</text>
</comment>
<evidence type="ECO:0000256" key="7">
    <source>
        <dbReference type="ARBA" id="ARBA00029873"/>
    </source>
</evidence>
<evidence type="ECO:0000313" key="12">
    <source>
        <dbReference type="EMBL" id="KAJ9667294.1"/>
    </source>
</evidence>